<reference evidence="5" key="1">
    <citation type="submission" date="2019-10" db="EMBL/GenBank/DDBJ databases">
        <title>Description of Paenibacillus glebae sp. nov.</title>
        <authorList>
            <person name="Carlier A."/>
            <person name="Qi S."/>
        </authorList>
    </citation>
    <scope>NUCLEOTIDE SEQUENCE</scope>
    <source>
        <strain evidence="5">LMG 31456</strain>
    </source>
</reference>
<comment type="caution">
    <text evidence="5">The sequence shown here is derived from an EMBL/GenBank/DDBJ whole genome shotgun (WGS) entry which is preliminary data.</text>
</comment>
<dbReference type="PANTHER" id="PTHR43377:SF1">
    <property type="entry name" value="BILIVERDIN REDUCTASE A"/>
    <property type="match status" value="1"/>
</dbReference>
<evidence type="ECO:0000313" key="5">
    <source>
        <dbReference type="EMBL" id="NOU93988.1"/>
    </source>
</evidence>
<feature type="domain" description="Gfo/Idh/MocA-like oxidoreductase C-terminal" evidence="4">
    <location>
        <begin position="136"/>
        <end position="344"/>
    </location>
</feature>
<comment type="similarity">
    <text evidence="1">Belongs to the Gfo/Idh/MocA family.</text>
</comment>
<dbReference type="Gene3D" id="3.40.50.720">
    <property type="entry name" value="NAD(P)-binding Rossmann-like Domain"/>
    <property type="match status" value="1"/>
</dbReference>
<dbReference type="Pfam" id="PF01408">
    <property type="entry name" value="GFO_IDH_MocA"/>
    <property type="match status" value="1"/>
</dbReference>
<dbReference type="InterPro" id="IPR000683">
    <property type="entry name" value="Gfo/Idh/MocA-like_OxRdtase_N"/>
</dbReference>
<dbReference type="InterPro" id="IPR051450">
    <property type="entry name" value="Gfo/Idh/MocA_Oxidoreductases"/>
</dbReference>
<feature type="domain" description="Gfo/Idh/MocA-like oxidoreductase N-terminal" evidence="3">
    <location>
        <begin position="4"/>
        <end position="121"/>
    </location>
</feature>
<evidence type="ECO:0000256" key="2">
    <source>
        <dbReference type="SAM" id="MobiDB-lite"/>
    </source>
</evidence>
<gene>
    <name evidence="5" type="ORF">GC093_12270</name>
</gene>
<evidence type="ECO:0000313" key="6">
    <source>
        <dbReference type="Proteomes" id="UP000641588"/>
    </source>
</evidence>
<evidence type="ECO:0000259" key="3">
    <source>
        <dbReference type="Pfam" id="PF01408"/>
    </source>
</evidence>
<dbReference type="EMBL" id="WHOD01000052">
    <property type="protein sequence ID" value="NOU93988.1"/>
    <property type="molecule type" value="Genomic_DNA"/>
</dbReference>
<evidence type="ECO:0000259" key="4">
    <source>
        <dbReference type="Pfam" id="PF02894"/>
    </source>
</evidence>
<dbReference type="GO" id="GO:0000166">
    <property type="term" value="F:nucleotide binding"/>
    <property type="evidence" value="ECO:0007669"/>
    <property type="project" value="InterPro"/>
</dbReference>
<evidence type="ECO:0000256" key="1">
    <source>
        <dbReference type="ARBA" id="ARBA00010928"/>
    </source>
</evidence>
<dbReference type="Gene3D" id="3.30.360.10">
    <property type="entry name" value="Dihydrodipicolinate Reductase, domain 2"/>
    <property type="match status" value="1"/>
</dbReference>
<keyword evidence="6" id="KW-1185">Reference proteome</keyword>
<dbReference type="Pfam" id="PF02894">
    <property type="entry name" value="GFO_IDH_MocA_C"/>
    <property type="match status" value="1"/>
</dbReference>
<protein>
    <recommendedName>
        <fullName evidence="7">Gfo/Idh/MocA family oxidoreductase</fullName>
    </recommendedName>
</protein>
<accession>A0A972GPF6</accession>
<dbReference type="SUPFAM" id="SSF51735">
    <property type="entry name" value="NAD(P)-binding Rossmann-fold domains"/>
    <property type="match status" value="1"/>
</dbReference>
<evidence type="ECO:0008006" key="7">
    <source>
        <dbReference type="Google" id="ProtNLM"/>
    </source>
</evidence>
<feature type="region of interest" description="Disordered" evidence="2">
    <location>
        <begin position="340"/>
        <end position="365"/>
    </location>
</feature>
<proteinExistence type="inferred from homology"/>
<organism evidence="5 6">
    <name type="scientific">Paenibacillus foliorum</name>
    <dbReference type="NCBI Taxonomy" id="2654974"/>
    <lineage>
        <taxon>Bacteria</taxon>
        <taxon>Bacillati</taxon>
        <taxon>Bacillota</taxon>
        <taxon>Bacilli</taxon>
        <taxon>Bacillales</taxon>
        <taxon>Paenibacillaceae</taxon>
        <taxon>Paenibacillus</taxon>
    </lineage>
</organism>
<name>A0A972GPF6_9BACL</name>
<dbReference type="SUPFAM" id="SSF55347">
    <property type="entry name" value="Glyceraldehyde-3-phosphate dehydrogenase-like, C-terminal domain"/>
    <property type="match status" value="1"/>
</dbReference>
<dbReference type="InterPro" id="IPR004104">
    <property type="entry name" value="Gfo/Idh/MocA-like_OxRdtase_C"/>
</dbReference>
<dbReference type="PANTHER" id="PTHR43377">
    <property type="entry name" value="BILIVERDIN REDUCTASE A"/>
    <property type="match status" value="1"/>
</dbReference>
<feature type="compositionally biased region" description="Polar residues" evidence="2">
    <location>
        <begin position="340"/>
        <end position="352"/>
    </location>
</feature>
<sequence length="365" mass="39853">MIMLKVAVVGLNETGERYMQHLLSMEQTEIVGIYDVQPEVASEWAQRCGCPTFGSYEALEAALPSNAVLVCIGLSFDSHKPYILQALTSGRHVIARMPAAVDVADVQEMLDTAEASGSQLLFSHPERFYYHNVDLRKRIKAGAIGNIGMINVKRYCPYPTSASPQYESDTDGVHWTGGLNGETLEGIKGGALFHLALHDIDLLRWTVGEVANVYAMRTATEYLDYVLVTLKFENGAIANIEAYWGYPGGYTSAVEFAGSKGVIRYDSRKTNGLYIHKAADMRSAQPTKAEFSPSFRQPERDELVQLLSCIRDGSKPLMTAEDACETLKVVIAAEQSLRTGQPVERSSASADSFINGEVGGGGDYA</sequence>
<dbReference type="InterPro" id="IPR036291">
    <property type="entry name" value="NAD(P)-bd_dom_sf"/>
</dbReference>
<dbReference type="Proteomes" id="UP000641588">
    <property type="component" value="Unassembled WGS sequence"/>
</dbReference>
<dbReference type="AlphaFoldDB" id="A0A972GPF6"/>